<evidence type="ECO:0008006" key="3">
    <source>
        <dbReference type="Google" id="ProtNLM"/>
    </source>
</evidence>
<name>A0A1H6AUH1_9BACT</name>
<dbReference type="PROSITE" id="PS51257">
    <property type="entry name" value="PROKAR_LIPOPROTEIN"/>
    <property type="match status" value="1"/>
</dbReference>
<dbReference type="EMBL" id="FNVR01000071">
    <property type="protein sequence ID" value="SEG52268.1"/>
    <property type="molecule type" value="Genomic_DNA"/>
</dbReference>
<evidence type="ECO:0000313" key="1">
    <source>
        <dbReference type="EMBL" id="SEG52268.1"/>
    </source>
</evidence>
<reference evidence="2" key="1">
    <citation type="submission" date="2016-10" db="EMBL/GenBank/DDBJ databases">
        <authorList>
            <person name="Varghese N."/>
            <person name="Submissions S."/>
        </authorList>
    </citation>
    <scope>NUCLEOTIDE SEQUENCE [LARGE SCALE GENOMIC DNA]</scope>
    <source>
        <strain evidence="2">DSM 17298</strain>
    </source>
</reference>
<proteinExistence type="predicted"/>
<dbReference type="STRING" id="1120964.GCA_001313265_07954"/>
<gene>
    <name evidence="1" type="ORF">SAMN03080598_04328</name>
</gene>
<protein>
    <recommendedName>
        <fullName evidence="3">6-bladed beta-propeller protein</fullName>
    </recommendedName>
</protein>
<evidence type="ECO:0000313" key="2">
    <source>
        <dbReference type="Proteomes" id="UP000236736"/>
    </source>
</evidence>
<sequence>MNKFCFYSIFIGVMLLILSCKNSNQKQQGDQFQGIDSVAFPVGANCQNPGSYNYLIQMEEAKVAFLEDILDSTYAVKFTPLEVDDSRNLLGEISKLWDYSDSLIYIADLQIANKVYGFGRDGKMKFVVGEIGEGPGQYKQLWDVQYNQHLKRLELWDYPQHKMLYFDLAGKFISEQKINQEIVSFYPITKDWYIFHMEGRDHLGQKKPLLRYSDITGEKIMKEGAWEYGVVDAWPSKQEFSEYAGGVYFLRAMMDTIFWIGPVNRQICPDYVIDFGDKRIPEEAKKESDLMAAANLIQNNNSSFSTGNLVIGRTYLHFEWIANDIEDKYFHFVDRFQFQSYKIPAQQFSIFGIRIERVNFVSKHDFVGYSVGRNVDKSKLQIALENKHIHPDTKADLQKILDIQDPEMPFTVRFRLMHPETYK</sequence>
<dbReference type="AlphaFoldDB" id="A0A1H6AUH1"/>
<accession>A0A1H6AUH1</accession>
<organism evidence="1 2">
    <name type="scientific">Algoriphagus boritolerans DSM 17298 = JCM 18970</name>
    <dbReference type="NCBI Taxonomy" id="1120964"/>
    <lineage>
        <taxon>Bacteria</taxon>
        <taxon>Pseudomonadati</taxon>
        <taxon>Bacteroidota</taxon>
        <taxon>Cytophagia</taxon>
        <taxon>Cytophagales</taxon>
        <taxon>Cyclobacteriaceae</taxon>
        <taxon>Algoriphagus</taxon>
    </lineage>
</organism>
<dbReference type="Proteomes" id="UP000236736">
    <property type="component" value="Unassembled WGS sequence"/>
</dbReference>
<keyword evidence="2" id="KW-1185">Reference proteome</keyword>
<dbReference type="Pfam" id="PF17170">
    <property type="entry name" value="DUF5128"/>
    <property type="match status" value="1"/>
</dbReference>